<feature type="compositionally biased region" description="Pro residues" evidence="1">
    <location>
        <begin position="39"/>
        <end position="49"/>
    </location>
</feature>
<feature type="transmembrane region" description="Helical" evidence="2">
    <location>
        <begin position="275"/>
        <end position="297"/>
    </location>
</feature>
<name>A0A4Z1NRA4_9PEZI</name>
<sequence>MATTYQSTPLAAPPLNASDLPTEDIPYNGESSGTTRPVPDIPPAFPPRPTDTTHSTANDKNTPQNLPSTSQFDPPPKRRGNRVQDPTSHVEYTRDPERLIAYLIPFPSPDLSEGFLQTTDPVAIPHRFLIYTPHAPPLLPPKEGEKERKLSLHYVQRKWEGEVRKAKTSNVDKKSWRGIRYMSSRKIDQGIGYVTTSNLDFLCRIPKDTKKGAKSNAPTTPVNGTTGNVGTSGSGKLEELVLVHPESLPGTPNEVQREFISSLQRSKKRAYRDTVISVLLFPPALVIDTIAVIIWPFGGLAEIDAVWAVCSIRGAKRARSVTKRLDTTPQHENPDDSDDEDPKLDKNVKQDGKKLKLTFAPTERLEILRRYLAAECHKRDPQLFKHAGEGTAPTESQVLEALGWTPSGNTTVGEKRNMEDEQWEIRVAKEDLQRTMSKGAKEWMKWCKTFQKKPEKALKK</sequence>
<keyword evidence="2" id="KW-1133">Transmembrane helix</keyword>
<comment type="caution">
    <text evidence="3">The sequence shown here is derived from an EMBL/GenBank/DDBJ whole genome shotgun (WGS) entry which is preliminary data.</text>
</comment>
<feature type="region of interest" description="Disordered" evidence="1">
    <location>
        <begin position="1"/>
        <end position="94"/>
    </location>
</feature>
<dbReference type="AlphaFoldDB" id="A0A4Z1NRA4"/>
<proteinExistence type="predicted"/>
<keyword evidence="2" id="KW-0472">Membrane</keyword>
<feature type="compositionally biased region" description="Low complexity" evidence="1">
    <location>
        <begin position="218"/>
        <end position="232"/>
    </location>
</feature>
<evidence type="ECO:0000313" key="3">
    <source>
        <dbReference type="EMBL" id="TID16884.1"/>
    </source>
</evidence>
<keyword evidence="2" id="KW-0812">Transmembrane</keyword>
<organism evidence="3 4">
    <name type="scientific">Venturia nashicola</name>
    <dbReference type="NCBI Taxonomy" id="86259"/>
    <lineage>
        <taxon>Eukaryota</taxon>
        <taxon>Fungi</taxon>
        <taxon>Dikarya</taxon>
        <taxon>Ascomycota</taxon>
        <taxon>Pezizomycotina</taxon>
        <taxon>Dothideomycetes</taxon>
        <taxon>Pleosporomycetidae</taxon>
        <taxon>Venturiales</taxon>
        <taxon>Venturiaceae</taxon>
        <taxon>Venturia</taxon>
    </lineage>
</organism>
<feature type="compositionally biased region" description="Polar residues" evidence="1">
    <location>
        <begin position="50"/>
        <end position="72"/>
    </location>
</feature>
<evidence type="ECO:0000256" key="1">
    <source>
        <dbReference type="SAM" id="MobiDB-lite"/>
    </source>
</evidence>
<evidence type="ECO:0000313" key="4">
    <source>
        <dbReference type="Proteomes" id="UP000298493"/>
    </source>
</evidence>
<feature type="region of interest" description="Disordered" evidence="1">
    <location>
        <begin position="320"/>
        <end position="347"/>
    </location>
</feature>
<dbReference type="OrthoDB" id="3189033at2759"/>
<reference evidence="3 4" key="1">
    <citation type="submission" date="2019-04" db="EMBL/GenBank/DDBJ databases">
        <title>High contiguity whole genome sequence and gene annotation resource for two Venturia nashicola isolates.</title>
        <authorList>
            <person name="Prokchorchik M."/>
            <person name="Won K."/>
            <person name="Lee Y."/>
            <person name="Choi E.D."/>
            <person name="Segonzac C."/>
            <person name="Sohn K.H."/>
        </authorList>
    </citation>
    <scope>NUCLEOTIDE SEQUENCE [LARGE SCALE GENOMIC DNA]</scope>
    <source>
        <strain evidence="3 4">PRI2</strain>
    </source>
</reference>
<evidence type="ECO:0008006" key="5">
    <source>
        <dbReference type="Google" id="ProtNLM"/>
    </source>
</evidence>
<protein>
    <recommendedName>
        <fullName evidence="5">Secreted protein</fullName>
    </recommendedName>
</protein>
<accession>A0A4Z1NRA4</accession>
<dbReference type="STRING" id="86259.A0A4Z1NRA4"/>
<dbReference type="Proteomes" id="UP000298493">
    <property type="component" value="Unassembled WGS sequence"/>
</dbReference>
<evidence type="ECO:0000256" key="2">
    <source>
        <dbReference type="SAM" id="Phobius"/>
    </source>
</evidence>
<gene>
    <name evidence="3" type="ORF">E6O75_ATG09650</name>
</gene>
<keyword evidence="4" id="KW-1185">Reference proteome</keyword>
<dbReference type="EMBL" id="SNSC02000017">
    <property type="protein sequence ID" value="TID16884.1"/>
    <property type="molecule type" value="Genomic_DNA"/>
</dbReference>
<feature type="region of interest" description="Disordered" evidence="1">
    <location>
        <begin position="210"/>
        <end position="232"/>
    </location>
</feature>